<dbReference type="CDD" id="cd11378">
    <property type="entry name" value="DUF296"/>
    <property type="match status" value="1"/>
</dbReference>
<keyword evidence="1" id="KW-0238">DNA-binding</keyword>
<evidence type="ECO:0000313" key="5">
    <source>
        <dbReference type="Proteomes" id="UP000708148"/>
    </source>
</evidence>
<reference evidence="4" key="1">
    <citation type="submission" date="2020-12" db="EMBL/GenBank/DDBJ databases">
        <authorList>
            <person name="Iha C."/>
        </authorList>
    </citation>
    <scope>NUCLEOTIDE SEQUENCE</scope>
</reference>
<comment type="function">
    <text evidence="1">Transcription factor that specifically binds AT-rich DNA sequences related to the nuclear matrix attachment regions (MARs).</text>
</comment>
<comment type="subcellular location">
    <subcellularLocation>
        <location evidence="1">Nucleus</location>
    </subcellularLocation>
</comment>
<organism evidence="4 5">
    <name type="scientific">Ostreobium quekettii</name>
    <dbReference type="NCBI Taxonomy" id="121088"/>
    <lineage>
        <taxon>Eukaryota</taxon>
        <taxon>Viridiplantae</taxon>
        <taxon>Chlorophyta</taxon>
        <taxon>core chlorophytes</taxon>
        <taxon>Ulvophyceae</taxon>
        <taxon>TCBD clade</taxon>
        <taxon>Bryopsidales</taxon>
        <taxon>Ostreobineae</taxon>
        <taxon>Ostreobiaceae</taxon>
        <taxon>Ostreobium</taxon>
    </lineage>
</organism>
<dbReference type="GO" id="GO:0005634">
    <property type="term" value="C:nucleus"/>
    <property type="evidence" value="ECO:0007669"/>
    <property type="project" value="UniProtKB-SubCell"/>
</dbReference>
<dbReference type="Gene3D" id="3.30.1330.80">
    <property type="entry name" value="Hypothetical protein, similar to alpha- acetolactate decarboxylase, domain 2"/>
    <property type="match status" value="1"/>
</dbReference>
<accession>A0A8S1IU74</accession>
<comment type="caution">
    <text evidence="4">The sequence shown here is derived from an EMBL/GenBank/DDBJ whole genome shotgun (WGS) entry which is preliminary data.</text>
</comment>
<dbReference type="EMBL" id="CAJHUC010000869">
    <property type="protein sequence ID" value="CAD7698669.1"/>
    <property type="molecule type" value="Genomic_DNA"/>
</dbReference>
<feature type="region of interest" description="Disordered" evidence="2">
    <location>
        <begin position="299"/>
        <end position="319"/>
    </location>
</feature>
<dbReference type="PANTHER" id="PTHR31500:SF57">
    <property type="entry name" value="AT-HOOK MOTIF NUCLEAR-LOCALIZED PROTEIN 10"/>
    <property type="match status" value="1"/>
</dbReference>
<proteinExistence type="predicted"/>
<sequence>MDGAGSEVPAAIPSSFPMTAVVAEQMDAAGGPANGLHSPASYAPGPAPEEPPPKRRRGRPPRKDQQQQQGAAGEQPQQPKRRGRPPGTKNKTGSGTFTQIMTINSGEDVVEKLKAFAAAHKKSVCILAACGSLSTATLMQVGQGGQGVGVTLRGQFTVLSISGAILEEVNEEATGEPKTFLSASLANPTGGVVGGTVAGVLKANGVVTLVICTWDPKSQQGRTSAASSGLQVAGTPLMTTPMFQSPSLAGVDPSVTADHSGVAAPTPLQPPAGQQQVLNPAEVVVSPVIPASLPLAAKLPNTDAPMPTEDGSQAPCADTTENAEARGLEAAQEGRTVTAEGAV</sequence>
<feature type="compositionally biased region" description="Polar residues" evidence="2">
    <location>
        <begin position="89"/>
        <end position="100"/>
    </location>
</feature>
<evidence type="ECO:0000313" key="4">
    <source>
        <dbReference type="EMBL" id="CAD7698669.1"/>
    </source>
</evidence>
<name>A0A8S1IU74_9CHLO</name>
<dbReference type="SUPFAM" id="SSF117856">
    <property type="entry name" value="AF0104/ALDC/Ptd012-like"/>
    <property type="match status" value="1"/>
</dbReference>
<dbReference type="InterPro" id="IPR005175">
    <property type="entry name" value="PPC_dom"/>
</dbReference>
<feature type="compositionally biased region" description="Low complexity" evidence="2">
    <location>
        <begin position="66"/>
        <end position="78"/>
    </location>
</feature>
<comment type="domain">
    <text evidence="1">The PPC domain mediates interactions between AHL proteins.</text>
</comment>
<feature type="region of interest" description="Disordered" evidence="2">
    <location>
        <begin position="27"/>
        <end position="100"/>
    </location>
</feature>
<dbReference type="OrthoDB" id="1588495at2759"/>
<keyword evidence="1" id="KW-0539">Nucleus</keyword>
<dbReference type="InterPro" id="IPR039605">
    <property type="entry name" value="AHL"/>
</dbReference>
<evidence type="ECO:0000259" key="3">
    <source>
        <dbReference type="PROSITE" id="PS51742"/>
    </source>
</evidence>
<protein>
    <recommendedName>
        <fullName evidence="1">AT-hook motif nuclear-localized protein</fullName>
    </recommendedName>
</protein>
<dbReference type="PANTHER" id="PTHR31500">
    <property type="entry name" value="AT-HOOK MOTIF NUCLEAR-LOCALIZED PROTEIN 9"/>
    <property type="match status" value="1"/>
</dbReference>
<feature type="region of interest" description="Disordered" evidence="2">
    <location>
        <begin position="243"/>
        <end position="274"/>
    </location>
</feature>
<dbReference type="PROSITE" id="PS51742">
    <property type="entry name" value="PPC"/>
    <property type="match status" value="1"/>
</dbReference>
<dbReference type="Pfam" id="PF03479">
    <property type="entry name" value="PCC"/>
    <property type="match status" value="1"/>
</dbReference>
<keyword evidence="5" id="KW-1185">Reference proteome</keyword>
<evidence type="ECO:0000256" key="1">
    <source>
        <dbReference type="RuleBase" id="RU367031"/>
    </source>
</evidence>
<dbReference type="AlphaFoldDB" id="A0A8S1IU74"/>
<evidence type="ECO:0000256" key="2">
    <source>
        <dbReference type="SAM" id="MobiDB-lite"/>
    </source>
</evidence>
<dbReference type="GO" id="GO:0003680">
    <property type="term" value="F:minor groove of adenine-thymine-rich DNA binding"/>
    <property type="evidence" value="ECO:0007669"/>
    <property type="project" value="UniProtKB-UniRule"/>
</dbReference>
<dbReference type="Proteomes" id="UP000708148">
    <property type="component" value="Unassembled WGS sequence"/>
</dbReference>
<keyword evidence="1" id="KW-0804">Transcription</keyword>
<feature type="domain" description="PPC" evidence="3">
    <location>
        <begin position="92"/>
        <end position="236"/>
    </location>
</feature>
<gene>
    <name evidence="4" type="ORF">OSTQU699_LOCUS4030</name>
</gene>
<keyword evidence="1" id="KW-0805">Transcription regulation</keyword>